<evidence type="ECO:0000259" key="6">
    <source>
        <dbReference type="SMART" id="SM00983"/>
    </source>
</evidence>
<dbReference type="GO" id="GO:0030975">
    <property type="term" value="F:thiamine binding"/>
    <property type="evidence" value="ECO:0007669"/>
    <property type="project" value="InterPro"/>
</dbReference>
<dbReference type="CDD" id="cd07995">
    <property type="entry name" value="TPK"/>
    <property type="match status" value="1"/>
</dbReference>
<dbReference type="Pfam" id="PF04265">
    <property type="entry name" value="TPK_B1_binding"/>
    <property type="match status" value="1"/>
</dbReference>
<dbReference type="InterPro" id="IPR007373">
    <property type="entry name" value="Thiamin_PyroPKinase_B1-bd"/>
</dbReference>
<reference evidence="7 8" key="1">
    <citation type="submission" date="2019-05" db="EMBL/GenBank/DDBJ databases">
        <title>Culicoidintestinum kansasii gen. nov., sp. nov. from the gastrointestinal tract of the biting midge, Culicoides sonorensis.</title>
        <authorList>
            <person name="Neupane S."/>
            <person name="Ghosh A."/>
            <person name="Gunther S."/>
            <person name="Martin K."/>
            <person name="Zurek L."/>
        </authorList>
    </citation>
    <scope>NUCLEOTIDE SEQUENCE [LARGE SCALE GENOMIC DNA]</scope>
    <source>
        <strain evidence="7 8">CS-1</strain>
    </source>
</reference>
<dbReference type="RefSeq" id="WP_138190485.1">
    <property type="nucleotide sequence ID" value="NZ_VBWP01000003.1"/>
</dbReference>
<name>A0A5R8QDI5_9FIRM</name>
<keyword evidence="8" id="KW-1185">Reference proteome</keyword>
<dbReference type="InterPro" id="IPR053149">
    <property type="entry name" value="TPK"/>
</dbReference>
<dbReference type="FunCoup" id="A0A5R8QDI5">
    <property type="interactions" value="45"/>
</dbReference>
<gene>
    <name evidence="7" type="ORF">FEZ08_04250</name>
</gene>
<dbReference type="OrthoDB" id="9804377at2"/>
<keyword evidence="1 7" id="KW-0808">Transferase</keyword>
<dbReference type="AlphaFoldDB" id="A0A5R8QDI5"/>
<sequence>MKVAIITYRQQVGTIDFKAYDYVIATDASAGLLYHHGVPFDYAIGDFDTIDPETLQLLHKTETQVITLDAHKDITDTEAALQLAKELEATMIDIYSSFGGRIDQQLTFIGFLTNAVVPTKIILDDAQMELLTPGAYEFEPVNTDYLSLIALEPVNGLYLDGVEYPLNNATIAPFSDLTVSNELKESSLFHIKFNTGKLLYIQIFRN</sequence>
<evidence type="ECO:0000256" key="2">
    <source>
        <dbReference type="ARBA" id="ARBA00022741"/>
    </source>
</evidence>
<evidence type="ECO:0000256" key="4">
    <source>
        <dbReference type="ARBA" id="ARBA00022840"/>
    </source>
</evidence>
<protein>
    <recommendedName>
        <fullName evidence="5">Thiamine diphosphokinase</fullName>
        <ecNumber evidence="5">2.7.6.2</ecNumber>
    </recommendedName>
</protein>
<dbReference type="InterPro" id="IPR006282">
    <property type="entry name" value="Thi_PPkinase"/>
</dbReference>
<dbReference type="PANTHER" id="PTHR41299:SF1">
    <property type="entry name" value="THIAMINE PYROPHOSPHOKINASE"/>
    <property type="match status" value="1"/>
</dbReference>
<accession>A0A5R8QDI5</accession>
<dbReference type="InterPro" id="IPR007371">
    <property type="entry name" value="TPK_catalytic"/>
</dbReference>
<keyword evidence="4" id="KW-0067">ATP-binding</keyword>
<dbReference type="GO" id="GO:0009229">
    <property type="term" value="P:thiamine diphosphate biosynthetic process"/>
    <property type="evidence" value="ECO:0007669"/>
    <property type="project" value="InterPro"/>
</dbReference>
<dbReference type="NCBIfam" id="TIGR01378">
    <property type="entry name" value="thi_PPkinase"/>
    <property type="match status" value="1"/>
</dbReference>
<dbReference type="GO" id="GO:0006772">
    <property type="term" value="P:thiamine metabolic process"/>
    <property type="evidence" value="ECO:0007669"/>
    <property type="project" value="UniProtKB-UniRule"/>
</dbReference>
<comment type="caution">
    <text evidence="7">The sequence shown here is derived from an EMBL/GenBank/DDBJ whole genome shotgun (WGS) entry which is preliminary data.</text>
</comment>
<proteinExistence type="predicted"/>
<dbReference type="GO" id="GO:0004788">
    <property type="term" value="F:thiamine diphosphokinase activity"/>
    <property type="evidence" value="ECO:0007669"/>
    <property type="project" value="UniProtKB-UniRule"/>
</dbReference>
<dbReference type="SUPFAM" id="SSF63999">
    <property type="entry name" value="Thiamin pyrophosphokinase, catalytic domain"/>
    <property type="match status" value="1"/>
</dbReference>
<dbReference type="GO" id="GO:0005524">
    <property type="term" value="F:ATP binding"/>
    <property type="evidence" value="ECO:0007669"/>
    <property type="project" value="UniProtKB-KW"/>
</dbReference>
<dbReference type="PANTHER" id="PTHR41299">
    <property type="entry name" value="THIAMINE PYROPHOSPHOKINASE"/>
    <property type="match status" value="1"/>
</dbReference>
<keyword evidence="3 7" id="KW-0418">Kinase</keyword>
<keyword evidence="2" id="KW-0547">Nucleotide-binding</keyword>
<dbReference type="InterPro" id="IPR036371">
    <property type="entry name" value="TPK_B1-bd_sf"/>
</dbReference>
<evidence type="ECO:0000313" key="7">
    <source>
        <dbReference type="EMBL" id="TLG75264.1"/>
    </source>
</evidence>
<organism evidence="7 8">
    <name type="scientific">Culicoidibacter larvae</name>
    <dbReference type="NCBI Taxonomy" id="2579976"/>
    <lineage>
        <taxon>Bacteria</taxon>
        <taxon>Bacillati</taxon>
        <taxon>Bacillota</taxon>
        <taxon>Culicoidibacteria</taxon>
        <taxon>Culicoidibacterales</taxon>
        <taxon>Culicoidibacteraceae</taxon>
        <taxon>Culicoidibacter</taxon>
    </lineage>
</organism>
<dbReference type="SUPFAM" id="SSF63862">
    <property type="entry name" value="Thiamin pyrophosphokinase, substrate-binding domain"/>
    <property type="match status" value="1"/>
</dbReference>
<dbReference type="EMBL" id="VBWP01000003">
    <property type="protein sequence ID" value="TLG75264.1"/>
    <property type="molecule type" value="Genomic_DNA"/>
</dbReference>
<dbReference type="EC" id="2.7.6.2" evidence="5"/>
<evidence type="ECO:0000313" key="8">
    <source>
        <dbReference type="Proteomes" id="UP000306912"/>
    </source>
</evidence>
<feature type="domain" description="Thiamin pyrophosphokinase thiamin-binding" evidence="6">
    <location>
        <begin position="134"/>
        <end position="199"/>
    </location>
</feature>
<evidence type="ECO:0000256" key="1">
    <source>
        <dbReference type="ARBA" id="ARBA00022679"/>
    </source>
</evidence>
<dbReference type="Gene3D" id="3.40.50.10240">
    <property type="entry name" value="Thiamin pyrophosphokinase, catalytic domain"/>
    <property type="match status" value="1"/>
</dbReference>
<dbReference type="InterPro" id="IPR036759">
    <property type="entry name" value="TPK_catalytic_sf"/>
</dbReference>
<dbReference type="InParanoid" id="A0A5R8QDI5"/>
<dbReference type="Proteomes" id="UP000306912">
    <property type="component" value="Unassembled WGS sequence"/>
</dbReference>
<dbReference type="Pfam" id="PF04263">
    <property type="entry name" value="TPK_catalytic"/>
    <property type="match status" value="1"/>
</dbReference>
<evidence type="ECO:0000256" key="3">
    <source>
        <dbReference type="ARBA" id="ARBA00022777"/>
    </source>
</evidence>
<evidence type="ECO:0000256" key="5">
    <source>
        <dbReference type="NCBIfam" id="TIGR01378"/>
    </source>
</evidence>
<dbReference type="GO" id="GO:0016301">
    <property type="term" value="F:kinase activity"/>
    <property type="evidence" value="ECO:0007669"/>
    <property type="project" value="UniProtKB-KW"/>
</dbReference>
<dbReference type="SMART" id="SM00983">
    <property type="entry name" value="TPK_B1_binding"/>
    <property type="match status" value="1"/>
</dbReference>